<reference evidence="1" key="1">
    <citation type="submission" date="2019-02" db="EMBL/GenBank/DDBJ databases">
        <authorList>
            <person name="Gruber-Vodicka R. H."/>
            <person name="Seah K. B. B."/>
        </authorList>
    </citation>
    <scope>NUCLEOTIDE SEQUENCE</scope>
    <source>
        <strain evidence="1">BECK_DK47</strain>
    </source>
</reference>
<organism evidence="1">
    <name type="scientific">Candidatus Kentrum sp. DK</name>
    <dbReference type="NCBI Taxonomy" id="2126562"/>
    <lineage>
        <taxon>Bacteria</taxon>
        <taxon>Pseudomonadati</taxon>
        <taxon>Pseudomonadota</taxon>
        <taxon>Gammaproteobacteria</taxon>
        <taxon>Candidatus Kentrum</taxon>
    </lineage>
</organism>
<protein>
    <submittedName>
        <fullName evidence="1">Uncharacterized protein</fullName>
    </submittedName>
</protein>
<accession>A0A450T658</accession>
<name>A0A450T658_9GAMM</name>
<dbReference type="AlphaFoldDB" id="A0A450T658"/>
<proteinExistence type="predicted"/>
<sequence length="55" mass="6476">MPYHLKEYRSSELAALLHDNGFSVRRAFGRSRHTYCEPERARQAIQYHCQPLVEG</sequence>
<gene>
    <name evidence="1" type="ORF">BECKDK2373B_GA0170837_110913</name>
</gene>
<evidence type="ECO:0000313" key="1">
    <source>
        <dbReference type="EMBL" id="VFJ62330.1"/>
    </source>
</evidence>
<dbReference type="EMBL" id="CAADEX010000109">
    <property type="protein sequence ID" value="VFJ62330.1"/>
    <property type="molecule type" value="Genomic_DNA"/>
</dbReference>